<dbReference type="InterPro" id="IPR011146">
    <property type="entry name" value="HIT-like"/>
</dbReference>
<sequence length="148" mass="16483">MTLNLNNECIFCSIISGDIPSSEVYKDDLVIAFMDISPVNKGHLLVIPNNHYEYLSDVPEEIAARMFTVGQKLAIAIRNSGVKCEGINFFLSDGEAAFQEVFHSHLHVFPRFKGDAFKIDADWSVNPSRTDLDEVAKKISSSMQALSK</sequence>
<dbReference type="PANTHER" id="PTHR46648:SF1">
    <property type="entry name" value="ADENOSINE 5'-MONOPHOSPHORAMIDASE HNT1"/>
    <property type="match status" value="1"/>
</dbReference>
<dbReference type="OrthoDB" id="9784774at2"/>
<reference evidence="6" key="1">
    <citation type="submission" date="2016-04" db="EMBL/GenBank/DDBJ databases">
        <authorList>
            <person name="Lyu Z."/>
            <person name="Lyu W."/>
        </authorList>
    </citation>
    <scope>NUCLEOTIDE SEQUENCE [LARGE SCALE GENOMIC DNA]</scope>
    <source>
        <strain evidence="6">C44</strain>
    </source>
</reference>
<dbReference type="PROSITE" id="PS51084">
    <property type="entry name" value="HIT_2"/>
    <property type="match status" value="1"/>
</dbReference>
<evidence type="ECO:0000256" key="2">
    <source>
        <dbReference type="PIRSR" id="PIRSR601310-3"/>
    </source>
</evidence>
<dbReference type="Proteomes" id="UP000078534">
    <property type="component" value="Unassembled WGS sequence"/>
</dbReference>
<dbReference type="RefSeq" id="WP_066336198.1">
    <property type="nucleotide sequence ID" value="NZ_LWSG01000031.1"/>
</dbReference>
<dbReference type="Gene3D" id="3.30.428.10">
    <property type="entry name" value="HIT-like"/>
    <property type="match status" value="1"/>
</dbReference>
<dbReference type="STRING" id="152268.A6K24_25655"/>
<proteinExistence type="predicted"/>
<keyword evidence="6" id="KW-1185">Reference proteome</keyword>
<evidence type="ECO:0000256" key="3">
    <source>
        <dbReference type="PROSITE-ProRule" id="PRU00464"/>
    </source>
</evidence>
<dbReference type="Pfam" id="PF01230">
    <property type="entry name" value="HIT"/>
    <property type="match status" value="1"/>
</dbReference>
<gene>
    <name evidence="5" type="ORF">A6K24_25655</name>
</gene>
<dbReference type="EMBL" id="LWSG01000031">
    <property type="protein sequence ID" value="OAS84222.1"/>
    <property type="molecule type" value="Genomic_DNA"/>
</dbReference>
<comment type="caution">
    <text evidence="5">The sequence shown here is derived from an EMBL/GenBank/DDBJ whole genome shotgun (WGS) entry which is preliminary data.</text>
</comment>
<name>A0A179SVB9_9BACI</name>
<dbReference type="InterPro" id="IPR039384">
    <property type="entry name" value="HINT"/>
</dbReference>
<accession>A0A179SVB9</accession>
<feature type="short sequence motif" description="Histidine triad motif" evidence="2 3">
    <location>
        <begin position="103"/>
        <end position="107"/>
    </location>
</feature>
<dbReference type="PANTHER" id="PTHR46648">
    <property type="entry name" value="HIT FAMILY PROTEIN 1"/>
    <property type="match status" value="1"/>
</dbReference>
<protein>
    <recommendedName>
        <fullName evidence="4">HIT domain-containing protein</fullName>
    </recommendedName>
</protein>
<organism evidence="5 6">
    <name type="scientific">Metabacillus litoralis</name>
    <dbReference type="NCBI Taxonomy" id="152268"/>
    <lineage>
        <taxon>Bacteria</taxon>
        <taxon>Bacillati</taxon>
        <taxon>Bacillota</taxon>
        <taxon>Bacilli</taxon>
        <taxon>Bacillales</taxon>
        <taxon>Bacillaceae</taxon>
        <taxon>Metabacillus</taxon>
    </lineage>
</organism>
<evidence type="ECO:0000313" key="6">
    <source>
        <dbReference type="Proteomes" id="UP000078534"/>
    </source>
</evidence>
<evidence type="ECO:0000256" key="1">
    <source>
        <dbReference type="PIRSR" id="PIRSR601310-1"/>
    </source>
</evidence>
<dbReference type="GO" id="GO:0009117">
    <property type="term" value="P:nucleotide metabolic process"/>
    <property type="evidence" value="ECO:0007669"/>
    <property type="project" value="TreeGrafter"/>
</dbReference>
<feature type="active site" description="Tele-AMP-histidine intermediate" evidence="1">
    <location>
        <position position="105"/>
    </location>
</feature>
<dbReference type="SUPFAM" id="SSF54197">
    <property type="entry name" value="HIT-like"/>
    <property type="match status" value="1"/>
</dbReference>
<dbReference type="GO" id="GO:0003824">
    <property type="term" value="F:catalytic activity"/>
    <property type="evidence" value="ECO:0007669"/>
    <property type="project" value="InterPro"/>
</dbReference>
<dbReference type="CDD" id="cd01277">
    <property type="entry name" value="HINT_subgroup"/>
    <property type="match status" value="1"/>
</dbReference>
<dbReference type="InterPro" id="IPR036265">
    <property type="entry name" value="HIT-like_sf"/>
</dbReference>
<evidence type="ECO:0000313" key="5">
    <source>
        <dbReference type="EMBL" id="OAS84222.1"/>
    </source>
</evidence>
<evidence type="ECO:0000259" key="4">
    <source>
        <dbReference type="PROSITE" id="PS51084"/>
    </source>
</evidence>
<dbReference type="PRINTS" id="PR00332">
    <property type="entry name" value="HISTRIAD"/>
</dbReference>
<dbReference type="InterPro" id="IPR001310">
    <property type="entry name" value="Histidine_triad_HIT"/>
</dbReference>
<dbReference type="AlphaFoldDB" id="A0A179SVB9"/>
<feature type="domain" description="HIT" evidence="4">
    <location>
        <begin position="10"/>
        <end position="118"/>
    </location>
</feature>